<dbReference type="InterPro" id="IPR005467">
    <property type="entry name" value="His_kinase_dom"/>
</dbReference>
<dbReference type="GO" id="GO:0004673">
    <property type="term" value="F:protein histidine kinase activity"/>
    <property type="evidence" value="ECO:0007669"/>
    <property type="project" value="UniProtKB-EC"/>
</dbReference>
<evidence type="ECO:0000256" key="6">
    <source>
        <dbReference type="PROSITE-ProRule" id="PRU00169"/>
    </source>
</evidence>
<dbReference type="Gene3D" id="3.40.50.2300">
    <property type="match status" value="2"/>
</dbReference>
<dbReference type="CDD" id="cd00088">
    <property type="entry name" value="HPT"/>
    <property type="match status" value="1"/>
</dbReference>
<dbReference type="SMART" id="SM00448">
    <property type="entry name" value="REC"/>
    <property type="match status" value="2"/>
</dbReference>
<dbReference type="SUPFAM" id="SSF52172">
    <property type="entry name" value="CheY-like"/>
    <property type="match status" value="2"/>
</dbReference>
<dbReference type="CDD" id="cd16922">
    <property type="entry name" value="HATPase_EvgS-ArcB-TorS-like"/>
    <property type="match status" value="1"/>
</dbReference>
<keyword evidence="8" id="KW-0472">Membrane</keyword>
<reference evidence="12 13" key="1">
    <citation type="submission" date="2024-05" db="EMBL/GenBank/DDBJ databases">
        <authorList>
            <consortium name="Candidatus Magnetaquicoccaceae bacterium FCR-1 genome sequencing consortium"/>
            <person name="Shimoshige H."/>
            <person name="Shimamura S."/>
            <person name="Taoka A."/>
            <person name="Kobayashi H."/>
            <person name="Maekawa T."/>
        </authorList>
    </citation>
    <scope>NUCLEOTIDE SEQUENCE [LARGE SCALE GENOMIC DNA]</scope>
    <source>
        <strain evidence="12 13">FCR-1</strain>
    </source>
</reference>
<feature type="modified residue" description="4-aspartylphosphate" evidence="6">
    <location>
        <position position="673"/>
    </location>
</feature>
<dbReference type="Pfam" id="PF00512">
    <property type="entry name" value="HisKA"/>
    <property type="match status" value="1"/>
</dbReference>
<gene>
    <name evidence="12" type="primary">rcsC_65</name>
    <name evidence="12" type="ORF">SIID45300_02187</name>
</gene>
<dbReference type="RefSeq" id="WP_420905540.1">
    <property type="nucleotide sequence ID" value="NZ_BAAFGK010000004.1"/>
</dbReference>
<keyword evidence="13" id="KW-1185">Reference proteome</keyword>
<keyword evidence="3 6" id="KW-0597">Phosphoprotein</keyword>
<evidence type="ECO:0000256" key="7">
    <source>
        <dbReference type="SAM" id="Coils"/>
    </source>
</evidence>
<dbReference type="EMBL" id="BAAFGK010000004">
    <property type="protein sequence ID" value="GAB0057853.1"/>
    <property type="molecule type" value="Genomic_DNA"/>
</dbReference>
<accession>A0ABQ0CAF3</accession>
<comment type="caution">
    <text evidence="12">The sequence shown here is derived from an EMBL/GenBank/DDBJ whole genome shotgun (WGS) entry which is preliminary data.</text>
</comment>
<dbReference type="SMART" id="SM00073">
    <property type="entry name" value="HPT"/>
    <property type="match status" value="1"/>
</dbReference>
<dbReference type="InterPro" id="IPR004358">
    <property type="entry name" value="Sig_transdc_His_kin-like_C"/>
</dbReference>
<dbReference type="Gene3D" id="1.20.120.160">
    <property type="entry name" value="HPT domain"/>
    <property type="match status" value="1"/>
</dbReference>
<keyword evidence="8" id="KW-1133">Transmembrane helix</keyword>
<dbReference type="Pfam" id="PF01627">
    <property type="entry name" value="Hpt"/>
    <property type="match status" value="1"/>
</dbReference>
<dbReference type="Pfam" id="PF02518">
    <property type="entry name" value="HATPase_c"/>
    <property type="match status" value="1"/>
</dbReference>
<dbReference type="InterPro" id="IPR036641">
    <property type="entry name" value="HPT_dom_sf"/>
</dbReference>
<keyword evidence="12" id="KW-0418">Kinase</keyword>
<evidence type="ECO:0000256" key="4">
    <source>
        <dbReference type="ARBA" id="ARBA00023012"/>
    </source>
</evidence>
<dbReference type="InterPro" id="IPR036097">
    <property type="entry name" value="HisK_dim/P_sf"/>
</dbReference>
<reference evidence="12 13" key="2">
    <citation type="submission" date="2024-09" db="EMBL/GenBank/DDBJ databases">
        <title>Draft genome sequence of Candidatus Magnetaquicoccaceae bacterium FCR-1.</title>
        <authorList>
            <person name="Shimoshige H."/>
            <person name="Shimamura S."/>
            <person name="Taoka A."/>
            <person name="Kobayashi H."/>
            <person name="Maekawa T."/>
        </authorList>
    </citation>
    <scope>NUCLEOTIDE SEQUENCE [LARGE SCALE GENOMIC DNA]</scope>
    <source>
        <strain evidence="12 13">FCR-1</strain>
    </source>
</reference>
<feature type="domain" description="Response regulatory" evidence="10">
    <location>
        <begin position="619"/>
        <end position="741"/>
    </location>
</feature>
<evidence type="ECO:0000313" key="12">
    <source>
        <dbReference type="EMBL" id="GAB0057853.1"/>
    </source>
</evidence>
<feature type="coiled-coil region" evidence="7">
    <location>
        <begin position="312"/>
        <end position="370"/>
    </location>
</feature>
<dbReference type="EC" id="2.7.13.3" evidence="2"/>
<dbReference type="SUPFAM" id="SSF47384">
    <property type="entry name" value="Homodimeric domain of signal transducing histidine kinase"/>
    <property type="match status" value="1"/>
</dbReference>
<keyword evidence="12" id="KW-0808">Transferase</keyword>
<dbReference type="Pfam" id="PF00072">
    <property type="entry name" value="Response_reg"/>
    <property type="match status" value="2"/>
</dbReference>
<feature type="transmembrane region" description="Helical" evidence="8">
    <location>
        <begin position="6"/>
        <end position="25"/>
    </location>
</feature>
<dbReference type="SMART" id="SM00388">
    <property type="entry name" value="HisKA"/>
    <property type="match status" value="1"/>
</dbReference>
<dbReference type="Proteomes" id="UP001628193">
    <property type="component" value="Unassembled WGS sequence"/>
</dbReference>
<dbReference type="PANTHER" id="PTHR45339">
    <property type="entry name" value="HYBRID SIGNAL TRANSDUCTION HISTIDINE KINASE J"/>
    <property type="match status" value="1"/>
</dbReference>
<keyword evidence="8" id="KW-0812">Transmembrane</keyword>
<sequence>MQKNLPSLPVFLSLGFFIYASTLLWHGYESQEQLRQAADQRFLNEAMRQTAETSSRLTGQLEYIIELTKGREIDTYLTNQDLGMSPRYGLNANLETIRERFLNALENPSLGEGLNFLRLTMLDPDGKILADTLDGPEAWQTSIPSGHYAPAIDIDLSQRQLVVKAPILFKNALRGHLLAQGAFAALLPPESENQNGYHLLLMQEHGNSASLHDRRLSPETLQEIQHIRIGQLIGIHLTSDPSRTPMEAVAVKLTIQGTGLAQVTMVEEARIYGHLTSRSFLLASSVVPPILLISVLLFEFQRRRTLRLTQRFEETDRQRAQLQQMNHVLENEIRKRQEVEATLRDKTAALEKLTKELRISKRQADDSNRAKSEFLANMSHEIRTPMNAIIGMTHLCLRTELQPKQQDYVEKINAAAHSLLRILNDILDFSKIEAGRLEMEQVSFRLDDVIDHLSTLMIFKAQEKGLEFLHRIDQRIPLNLTGDPLRLEQVLVNLAGNAIKFTASGEVIVRIDLAEDLDSEVTLRFTIQDSGIGLTQEQMDKLFKPFSQADTSTTRRFGGTGLGLSISRRLVEMMRGEFTVTSRPGEGSRFSFTARFRIGDPPAVKPLLLPTEALAKGRRALVVDDNPMAREIIEQALRDFSLETTSVANGELALSLLEHSLETHVPFGLVIMDWKMPGLDGLECTRRIRMLSEPEKQPKVILLTAYDQSQVRDEAIGCLLDGYLTKPFSHSQLFDAIMVAFGNAALTTRHREHPADGGFDHRIAALRGNHLLLVEDNEINQQVAEELLVMAGFQVTIVGNGQEAIDIMTGQSSFQAILMDIQMPLLDGYEATRVIRSMVEGRQIPIIAMTANAMSGERERCLQQGMNDYISKPIDVSQLMATLVRHLHPSEALASPSGAPSPPVEIPSTHLQLPGFDLTRALARLGGNQKLYLNLLEKFLLKEKDAAIRIEQALVEGKNQEAQRGAHTLKGLAGNLGCNALQKASAQVERALSRGEDPATGLTEALIDMKEALDQAVKTIEGALARPKGTGPTVSLQKPLPQDHGQLLTRLRELEPLILERKPRPCMPILEEMRRVHWPEPLRDSLEQLSNLIQKYRLKEALPLLQTIAGQLEALNRDHSSA</sequence>
<evidence type="ECO:0000256" key="5">
    <source>
        <dbReference type="PROSITE-ProRule" id="PRU00110"/>
    </source>
</evidence>
<evidence type="ECO:0000256" key="3">
    <source>
        <dbReference type="ARBA" id="ARBA00022553"/>
    </source>
</evidence>
<name>A0ABQ0CAF3_9PROT</name>
<evidence type="ECO:0000256" key="1">
    <source>
        <dbReference type="ARBA" id="ARBA00000085"/>
    </source>
</evidence>
<keyword evidence="7" id="KW-0175">Coiled coil</keyword>
<dbReference type="PANTHER" id="PTHR45339:SF3">
    <property type="entry name" value="HISTIDINE KINASE"/>
    <property type="match status" value="1"/>
</dbReference>
<feature type="domain" description="Response regulatory" evidence="10">
    <location>
        <begin position="770"/>
        <end position="887"/>
    </location>
</feature>
<feature type="modified residue" description="Phosphohistidine" evidence="5">
    <location>
        <position position="967"/>
    </location>
</feature>
<dbReference type="InterPro" id="IPR001789">
    <property type="entry name" value="Sig_transdc_resp-reg_receiver"/>
</dbReference>
<feature type="transmembrane region" description="Helical" evidence="8">
    <location>
        <begin position="280"/>
        <end position="298"/>
    </location>
</feature>
<dbReference type="PROSITE" id="PS50894">
    <property type="entry name" value="HPT"/>
    <property type="match status" value="1"/>
</dbReference>
<feature type="modified residue" description="4-aspartylphosphate" evidence="6">
    <location>
        <position position="820"/>
    </location>
</feature>
<dbReference type="InterPro" id="IPR008207">
    <property type="entry name" value="Sig_transdc_His_kin_Hpt_dom"/>
</dbReference>
<dbReference type="SUPFAM" id="SSF47226">
    <property type="entry name" value="Histidine-containing phosphotransfer domain, HPT domain"/>
    <property type="match status" value="1"/>
</dbReference>
<dbReference type="Gene3D" id="1.10.287.130">
    <property type="match status" value="1"/>
</dbReference>
<evidence type="ECO:0000259" key="11">
    <source>
        <dbReference type="PROSITE" id="PS50894"/>
    </source>
</evidence>
<dbReference type="InterPro" id="IPR003594">
    <property type="entry name" value="HATPase_dom"/>
</dbReference>
<dbReference type="PRINTS" id="PR00344">
    <property type="entry name" value="BCTRLSENSOR"/>
</dbReference>
<comment type="catalytic activity">
    <reaction evidence="1">
        <text>ATP + protein L-histidine = ADP + protein N-phospho-L-histidine.</text>
        <dbReference type="EC" id="2.7.13.3"/>
    </reaction>
</comment>
<dbReference type="Gene3D" id="3.30.565.10">
    <property type="entry name" value="Histidine kinase-like ATPase, C-terminal domain"/>
    <property type="match status" value="1"/>
</dbReference>
<dbReference type="CDD" id="cd17546">
    <property type="entry name" value="REC_hyHK_CKI1_RcsC-like"/>
    <property type="match status" value="2"/>
</dbReference>
<dbReference type="SMART" id="SM00387">
    <property type="entry name" value="HATPase_c"/>
    <property type="match status" value="1"/>
</dbReference>
<proteinExistence type="predicted"/>
<dbReference type="CDD" id="cd00082">
    <property type="entry name" value="HisKA"/>
    <property type="match status" value="1"/>
</dbReference>
<evidence type="ECO:0000256" key="8">
    <source>
        <dbReference type="SAM" id="Phobius"/>
    </source>
</evidence>
<organism evidence="12 13">
    <name type="scientific">Candidatus Magnetaquiglobus chichijimensis</name>
    <dbReference type="NCBI Taxonomy" id="3141448"/>
    <lineage>
        <taxon>Bacteria</taxon>
        <taxon>Pseudomonadati</taxon>
        <taxon>Pseudomonadota</taxon>
        <taxon>Magnetococcia</taxon>
        <taxon>Magnetococcales</taxon>
        <taxon>Candidatus Magnetaquicoccaceae</taxon>
        <taxon>Candidatus Magnetaquiglobus</taxon>
    </lineage>
</organism>
<dbReference type="PROSITE" id="PS50110">
    <property type="entry name" value="RESPONSE_REGULATORY"/>
    <property type="match status" value="2"/>
</dbReference>
<feature type="domain" description="Histidine kinase" evidence="9">
    <location>
        <begin position="377"/>
        <end position="598"/>
    </location>
</feature>
<evidence type="ECO:0000313" key="13">
    <source>
        <dbReference type="Proteomes" id="UP001628193"/>
    </source>
</evidence>
<evidence type="ECO:0000259" key="9">
    <source>
        <dbReference type="PROSITE" id="PS50109"/>
    </source>
</evidence>
<evidence type="ECO:0000259" key="10">
    <source>
        <dbReference type="PROSITE" id="PS50110"/>
    </source>
</evidence>
<protein>
    <recommendedName>
        <fullName evidence="2">histidine kinase</fullName>
        <ecNumber evidence="2">2.7.13.3</ecNumber>
    </recommendedName>
</protein>
<feature type="domain" description="HPt" evidence="11">
    <location>
        <begin position="928"/>
        <end position="1023"/>
    </location>
</feature>
<evidence type="ECO:0000256" key="2">
    <source>
        <dbReference type="ARBA" id="ARBA00012438"/>
    </source>
</evidence>
<dbReference type="SUPFAM" id="SSF55874">
    <property type="entry name" value="ATPase domain of HSP90 chaperone/DNA topoisomerase II/histidine kinase"/>
    <property type="match status" value="1"/>
</dbReference>
<dbReference type="PROSITE" id="PS50109">
    <property type="entry name" value="HIS_KIN"/>
    <property type="match status" value="1"/>
</dbReference>
<keyword evidence="4" id="KW-0902">Two-component regulatory system</keyword>
<dbReference type="InterPro" id="IPR011006">
    <property type="entry name" value="CheY-like_superfamily"/>
</dbReference>
<dbReference type="InterPro" id="IPR003661">
    <property type="entry name" value="HisK_dim/P_dom"/>
</dbReference>
<dbReference type="InterPro" id="IPR036890">
    <property type="entry name" value="HATPase_C_sf"/>
</dbReference>